<protein>
    <submittedName>
        <fullName evidence="1">Uncharacterized protein</fullName>
    </submittedName>
</protein>
<proteinExistence type="predicted"/>
<evidence type="ECO:0000313" key="1">
    <source>
        <dbReference type="EMBL" id="QWK89810.1"/>
    </source>
</evidence>
<gene>
    <name evidence="1" type="ORF">KM031_13335</name>
</gene>
<dbReference type="KEGG" id="gfu:KM031_13335"/>
<dbReference type="Proteomes" id="UP000679352">
    <property type="component" value="Chromosome"/>
</dbReference>
<evidence type="ECO:0000313" key="2">
    <source>
        <dbReference type="Proteomes" id="UP000679352"/>
    </source>
</evidence>
<name>A0A975S191_9RHOB</name>
<sequence>MQHLTIALLVTATLTGCVNSGTGTGTVAAGKMSRAAEATGVSAENIVAYSATGEGVGGIVFGGVPNILFYKTATTDKAQLKAAPARICAKQGVASAEDKPLEHPDQMPGVRKLVVQCK</sequence>
<keyword evidence="2" id="KW-1185">Reference proteome</keyword>
<dbReference type="AlphaFoldDB" id="A0A975S191"/>
<reference evidence="1" key="1">
    <citation type="submission" date="2021-06" db="EMBL/GenBank/DDBJ databases">
        <title>Direct submission.</title>
        <authorList>
            <person name="Lee C.-S."/>
            <person name="Jin L."/>
        </authorList>
    </citation>
    <scope>NUCLEOTIDE SEQUENCE</scope>
    <source>
        <strain evidence="1">Con5</strain>
    </source>
</reference>
<accession>A0A975S191</accession>
<dbReference type="EMBL" id="CP076361">
    <property type="protein sequence ID" value="QWK89810.1"/>
    <property type="molecule type" value="Genomic_DNA"/>
</dbReference>
<dbReference type="RefSeq" id="WP_215506131.1">
    <property type="nucleotide sequence ID" value="NZ_CP076361.1"/>
</dbReference>
<organism evidence="1 2">
    <name type="scientific">Gemmobacter fulvus</name>
    <dbReference type="NCBI Taxonomy" id="2840474"/>
    <lineage>
        <taxon>Bacteria</taxon>
        <taxon>Pseudomonadati</taxon>
        <taxon>Pseudomonadota</taxon>
        <taxon>Alphaproteobacteria</taxon>
        <taxon>Rhodobacterales</taxon>
        <taxon>Paracoccaceae</taxon>
        <taxon>Gemmobacter</taxon>
    </lineage>
</organism>